<dbReference type="RefSeq" id="WP_089533337.1">
    <property type="nucleotide sequence ID" value="NZ_CP022437.1"/>
</dbReference>
<name>A0A221MFI8_9BACI</name>
<evidence type="ECO:0000256" key="1">
    <source>
        <dbReference type="SAM" id="Phobius"/>
    </source>
</evidence>
<reference evidence="2 3" key="1">
    <citation type="journal article" date="2003" name="Int. J. Syst. Evol. Microbiol.">
        <title>Virgibacillus carmonensis sp. nov., Virgibacillus necropolis sp. nov. and Virgibacillus picturae sp. nov., three novel species isolated from deteriorated mural paintings, transfer of the species of the genus salibacillus to Virgibacillus, as Virgibacillus marismortui comb. nov. and Virgibacillus salexigens comb. nov., and emended description of the genus Virgibacillus.</title>
        <authorList>
            <person name="Heyrman J."/>
            <person name="Logan N.A."/>
            <person name="Busse H.J."/>
            <person name="Balcaen A."/>
            <person name="Lebbe L."/>
            <person name="Rodriguez-Diaz M."/>
            <person name="Swings J."/>
            <person name="De Vos P."/>
        </authorList>
    </citation>
    <scope>NUCLEOTIDE SEQUENCE [LARGE SCALE GENOMIC DNA]</scope>
    <source>
        <strain evidence="2 3">LMG 19488</strain>
    </source>
</reference>
<organism evidence="2 3">
    <name type="scientific">Virgibacillus necropolis</name>
    <dbReference type="NCBI Taxonomy" id="163877"/>
    <lineage>
        <taxon>Bacteria</taxon>
        <taxon>Bacillati</taxon>
        <taxon>Bacillota</taxon>
        <taxon>Bacilli</taxon>
        <taxon>Bacillales</taxon>
        <taxon>Bacillaceae</taxon>
        <taxon>Virgibacillus</taxon>
    </lineage>
</organism>
<protein>
    <submittedName>
        <fullName evidence="2">Uncharacterized protein</fullName>
    </submittedName>
</protein>
<sequence length="243" mass="28321">MSDKILDMFSQYELKARIFPALLIVAPFGLTILMWYPSLISLESSFITILVLVIILFFLAKIARENGKKVQQKLLDECGEFPSTTFLKHTDNTLNENTKKRYHQYLSKNVEGIQLPTKEQELESPNFYNDQYNSAVHWLLEKTRDNKKYSLLYQDNINYGFSRNMLGIKPLGIFFSFISIAINIFGIYQKYEVSLINLPLKVIISFLISIIFISMWTFFVKKDWVRSTSKAYARTLLSTCEGR</sequence>
<keyword evidence="1" id="KW-0472">Membrane</keyword>
<keyword evidence="1" id="KW-1133">Transmembrane helix</keyword>
<dbReference type="OrthoDB" id="2083198at2"/>
<feature type="transmembrane region" description="Helical" evidence="1">
    <location>
        <begin position="200"/>
        <end position="220"/>
    </location>
</feature>
<dbReference type="AlphaFoldDB" id="A0A221MFI8"/>
<proteinExistence type="predicted"/>
<keyword evidence="3" id="KW-1185">Reference proteome</keyword>
<feature type="transmembrane region" description="Helical" evidence="1">
    <location>
        <begin position="45"/>
        <end position="63"/>
    </location>
</feature>
<feature type="transmembrane region" description="Helical" evidence="1">
    <location>
        <begin position="21"/>
        <end position="39"/>
    </location>
</feature>
<gene>
    <name evidence="2" type="ORF">CFK40_15585</name>
</gene>
<dbReference type="Proteomes" id="UP000204391">
    <property type="component" value="Chromosome"/>
</dbReference>
<feature type="transmembrane region" description="Helical" evidence="1">
    <location>
        <begin position="171"/>
        <end position="188"/>
    </location>
</feature>
<evidence type="ECO:0000313" key="3">
    <source>
        <dbReference type="Proteomes" id="UP000204391"/>
    </source>
</evidence>
<dbReference type="KEGG" id="vne:CFK40_15585"/>
<dbReference type="EMBL" id="CP022437">
    <property type="protein sequence ID" value="ASN06339.1"/>
    <property type="molecule type" value="Genomic_DNA"/>
</dbReference>
<keyword evidence="1" id="KW-0812">Transmembrane</keyword>
<accession>A0A221MFI8</accession>
<evidence type="ECO:0000313" key="2">
    <source>
        <dbReference type="EMBL" id="ASN06339.1"/>
    </source>
</evidence>